<name>A0AAV3TZ32_9ALTE</name>
<keyword evidence="3" id="KW-1185">Reference proteome</keyword>
<evidence type="ECO:0000313" key="3">
    <source>
        <dbReference type="Proteomes" id="UP001409585"/>
    </source>
</evidence>
<dbReference type="EMBL" id="BAABLX010000007">
    <property type="protein sequence ID" value="GAA4935632.1"/>
    <property type="molecule type" value="Genomic_DNA"/>
</dbReference>
<evidence type="ECO:0000259" key="1">
    <source>
        <dbReference type="Pfam" id="PF13472"/>
    </source>
</evidence>
<dbReference type="InterPro" id="IPR013830">
    <property type="entry name" value="SGNH_hydro"/>
</dbReference>
<dbReference type="InterPro" id="IPR008265">
    <property type="entry name" value="Lipase_GDSL_AS"/>
</dbReference>
<dbReference type="Gene3D" id="3.40.50.1110">
    <property type="entry name" value="SGNH hydrolase"/>
    <property type="match status" value="1"/>
</dbReference>
<dbReference type="PROSITE" id="PS01098">
    <property type="entry name" value="LIPASE_GDSL_SER"/>
    <property type="match status" value="1"/>
</dbReference>
<dbReference type="AlphaFoldDB" id="A0AAV3TZ32"/>
<evidence type="ECO:0000313" key="2">
    <source>
        <dbReference type="EMBL" id="GAA4935632.1"/>
    </source>
</evidence>
<dbReference type="GO" id="GO:0004622">
    <property type="term" value="F:phosphatidylcholine lysophospholipase activity"/>
    <property type="evidence" value="ECO:0007669"/>
    <property type="project" value="TreeGrafter"/>
</dbReference>
<dbReference type="PANTHER" id="PTHR30383">
    <property type="entry name" value="THIOESTERASE 1/PROTEASE 1/LYSOPHOSPHOLIPASE L1"/>
    <property type="match status" value="1"/>
</dbReference>
<dbReference type="Proteomes" id="UP001409585">
    <property type="component" value="Unassembled WGS sequence"/>
</dbReference>
<dbReference type="InterPro" id="IPR036514">
    <property type="entry name" value="SGNH_hydro_sf"/>
</dbReference>
<dbReference type="InterPro" id="IPR051532">
    <property type="entry name" value="Ester_Hydrolysis_Enzymes"/>
</dbReference>
<comment type="caution">
    <text evidence="2">The sequence shown here is derived from an EMBL/GenBank/DDBJ whole genome shotgun (WGS) entry which is preliminary data.</text>
</comment>
<dbReference type="GO" id="GO:0006629">
    <property type="term" value="P:lipid metabolic process"/>
    <property type="evidence" value="ECO:0007669"/>
    <property type="project" value="InterPro"/>
</dbReference>
<accession>A0AAV3TZ32</accession>
<sequence length="209" mass="22452">MQPRAPLGKQLLSLISLAATLLLLACTPTPKLEPVPHGGTIIAFGDSLTAGVGTAPAKSYPSVLAQLSNRRVVNAGVSGETTSQGLGRLSTVLNDNAADLLILIEGGNDILRNQNLTQTKRNLAQMIELAQNQRLSVVLVGVPEKKLFSKTAPLYKELAEEYGLVFEGEIIGDLIRQSKYKSDSVHFNSEGYRVMAEEIYELLEGHGAL</sequence>
<feature type="domain" description="SGNH hydrolase-type esterase" evidence="1">
    <location>
        <begin position="43"/>
        <end position="194"/>
    </location>
</feature>
<dbReference type="CDD" id="cd01822">
    <property type="entry name" value="Lysophospholipase_L1_like"/>
    <property type="match status" value="1"/>
</dbReference>
<gene>
    <name evidence="2" type="ORF">GCM10025791_11470</name>
</gene>
<proteinExistence type="predicted"/>
<reference evidence="3" key="1">
    <citation type="journal article" date="2019" name="Int. J. Syst. Evol. Microbiol.">
        <title>The Global Catalogue of Microorganisms (GCM) 10K type strain sequencing project: providing services to taxonomists for standard genome sequencing and annotation.</title>
        <authorList>
            <consortium name="The Broad Institute Genomics Platform"/>
            <consortium name="The Broad Institute Genome Sequencing Center for Infectious Disease"/>
            <person name="Wu L."/>
            <person name="Ma J."/>
        </authorList>
    </citation>
    <scope>NUCLEOTIDE SEQUENCE [LARGE SCALE GENOMIC DNA]</scope>
    <source>
        <strain evidence="3">JCM 19134</strain>
    </source>
</reference>
<dbReference type="RefSeq" id="WP_345418424.1">
    <property type="nucleotide sequence ID" value="NZ_AP031496.1"/>
</dbReference>
<dbReference type="PANTHER" id="PTHR30383:SF24">
    <property type="entry name" value="THIOESTERASE 1_PROTEASE 1_LYSOPHOSPHOLIPASE L1"/>
    <property type="match status" value="1"/>
</dbReference>
<organism evidence="2 3">
    <name type="scientific">Halioxenophilus aromaticivorans</name>
    <dbReference type="NCBI Taxonomy" id="1306992"/>
    <lineage>
        <taxon>Bacteria</taxon>
        <taxon>Pseudomonadati</taxon>
        <taxon>Pseudomonadota</taxon>
        <taxon>Gammaproteobacteria</taxon>
        <taxon>Alteromonadales</taxon>
        <taxon>Alteromonadaceae</taxon>
        <taxon>Halioxenophilus</taxon>
    </lineage>
</organism>
<protein>
    <submittedName>
        <fullName evidence="2">Arylesterase</fullName>
    </submittedName>
</protein>
<dbReference type="PROSITE" id="PS51257">
    <property type="entry name" value="PROKAR_LIPOPROTEIN"/>
    <property type="match status" value="1"/>
</dbReference>
<dbReference type="SUPFAM" id="SSF52266">
    <property type="entry name" value="SGNH hydrolase"/>
    <property type="match status" value="1"/>
</dbReference>
<dbReference type="Pfam" id="PF13472">
    <property type="entry name" value="Lipase_GDSL_2"/>
    <property type="match status" value="1"/>
</dbReference>